<proteinExistence type="predicted"/>
<dbReference type="InterPro" id="IPR023214">
    <property type="entry name" value="HAD_sf"/>
</dbReference>
<dbReference type="EMBL" id="JANAFB010000012">
    <property type="protein sequence ID" value="MCP3425693.1"/>
    <property type="molecule type" value="Genomic_DNA"/>
</dbReference>
<dbReference type="GO" id="GO:0000287">
    <property type="term" value="F:magnesium ion binding"/>
    <property type="evidence" value="ECO:0007669"/>
    <property type="project" value="TreeGrafter"/>
</dbReference>
<dbReference type="AlphaFoldDB" id="A0A9X2KHZ5"/>
<accession>A0A9X2KHZ5</accession>
<comment type="caution">
    <text evidence="1">The sequence shown here is derived from an EMBL/GenBank/DDBJ whole genome shotgun (WGS) entry which is preliminary data.</text>
</comment>
<dbReference type="SUPFAM" id="SSF56784">
    <property type="entry name" value="HAD-like"/>
    <property type="match status" value="1"/>
</dbReference>
<dbReference type="RefSeq" id="WP_254166028.1">
    <property type="nucleotide sequence ID" value="NZ_JANAFB010000012.1"/>
</dbReference>
<dbReference type="GO" id="GO:0016791">
    <property type="term" value="F:phosphatase activity"/>
    <property type="evidence" value="ECO:0007669"/>
    <property type="project" value="TreeGrafter"/>
</dbReference>
<evidence type="ECO:0000313" key="1">
    <source>
        <dbReference type="EMBL" id="MCP3425693.1"/>
    </source>
</evidence>
<keyword evidence="1" id="KW-0378">Hydrolase</keyword>
<dbReference type="PANTHER" id="PTHR10000">
    <property type="entry name" value="PHOSPHOSERINE PHOSPHATASE"/>
    <property type="match status" value="1"/>
</dbReference>
<reference evidence="1" key="1">
    <citation type="submission" date="2022-06" db="EMBL/GenBank/DDBJ databases">
        <title>Rothia sp. isolated from sandalwood seedling.</title>
        <authorList>
            <person name="Tuikhar N."/>
            <person name="Kirdat K."/>
            <person name="Thorat V."/>
            <person name="Swetha P."/>
            <person name="Padma S."/>
            <person name="Sundararaj R."/>
            <person name="Yadav A."/>
        </authorList>
    </citation>
    <scope>NUCLEOTIDE SEQUENCE</scope>
    <source>
        <strain evidence="1">AR01</strain>
    </source>
</reference>
<keyword evidence="2" id="KW-1185">Reference proteome</keyword>
<sequence length="283" mass="30912">MIKLIATDMDGTVLGPDFRFRPRTLEAIAAAQEAGIEIVFVTGRPHRWLDPLWDQLKYDSVAICSNGAVVYDLARDEVLESELVDGEVVLDLMGRLRRRLPRAKFCAETLEAVLEEENWGRTNLVETGDVEVGPIESRLDPSTGVIKLLVKDESMQPRELYEEVLDEAGDAVSVTHALANLPLAEIGQPGLSKGRTLARWCAERGITADQVAAFGDMPNDTEMLRWATHGYAMGGGWPEVIEAVGRTCPPFEEDGVAQTIERLIAEQSGQAAPTGSPTATERA</sequence>
<dbReference type="NCBIfam" id="TIGR01484">
    <property type="entry name" value="HAD-SF-IIB"/>
    <property type="match status" value="1"/>
</dbReference>
<dbReference type="GO" id="GO:0005829">
    <property type="term" value="C:cytosol"/>
    <property type="evidence" value="ECO:0007669"/>
    <property type="project" value="TreeGrafter"/>
</dbReference>
<evidence type="ECO:0000313" key="2">
    <source>
        <dbReference type="Proteomes" id="UP001139502"/>
    </source>
</evidence>
<name>A0A9X2KHZ5_9MICC</name>
<dbReference type="Gene3D" id="3.40.50.1000">
    <property type="entry name" value="HAD superfamily/HAD-like"/>
    <property type="match status" value="1"/>
</dbReference>
<dbReference type="InterPro" id="IPR006379">
    <property type="entry name" value="HAD-SF_hydro_IIB"/>
</dbReference>
<dbReference type="CDD" id="cd07516">
    <property type="entry name" value="HAD_Pase"/>
    <property type="match status" value="1"/>
</dbReference>
<organism evidence="1 2">
    <name type="scientific">Rothia santali</name>
    <dbReference type="NCBI Taxonomy" id="2949643"/>
    <lineage>
        <taxon>Bacteria</taxon>
        <taxon>Bacillati</taxon>
        <taxon>Actinomycetota</taxon>
        <taxon>Actinomycetes</taxon>
        <taxon>Micrococcales</taxon>
        <taxon>Micrococcaceae</taxon>
        <taxon>Rothia</taxon>
    </lineage>
</organism>
<dbReference type="PANTHER" id="PTHR10000:SF8">
    <property type="entry name" value="HAD SUPERFAMILY HYDROLASE-LIKE, TYPE 3"/>
    <property type="match status" value="1"/>
</dbReference>
<dbReference type="InterPro" id="IPR036412">
    <property type="entry name" value="HAD-like_sf"/>
</dbReference>
<protein>
    <submittedName>
        <fullName evidence="1">Cof-type HAD-IIB family hydrolase</fullName>
    </submittedName>
</protein>
<gene>
    <name evidence="1" type="ORF">NBM05_06615</name>
</gene>
<dbReference type="Pfam" id="PF08282">
    <property type="entry name" value="Hydrolase_3"/>
    <property type="match status" value="1"/>
</dbReference>
<dbReference type="Proteomes" id="UP001139502">
    <property type="component" value="Unassembled WGS sequence"/>
</dbReference>
<dbReference type="Gene3D" id="3.30.1240.10">
    <property type="match status" value="1"/>
</dbReference>